<keyword evidence="1" id="KW-0472">Membrane</keyword>
<keyword evidence="3" id="KW-1185">Reference proteome</keyword>
<protein>
    <submittedName>
        <fullName evidence="2">Uncharacterized protein</fullName>
    </submittedName>
</protein>
<keyword evidence="1" id="KW-0812">Transmembrane</keyword>
<sequence>MFSIFALLITLFWSAFFIQLLINFSFIPLVYFYAFFTNIIVAVLIVPFILLVGLLADSTLVAIISSLTILLILPMFLEVRVKLLYPLIENNVWYKFLDLNYHLFPKVTVMLQKIKEVIIYQQFTISSFKILNFLSVSIIALIVDLGIINKKNFHD</sequence>
<accession>A0A6M1T110</accession>
<dbReference type="EMBL" id="JAALLS010000004">
    <property type="protein sequence ID" value="NGP87629.1"/>
    <property type="molecule type" value="Genomic_DNA"/>
</dbReference>
<comment type="caution">
    <text evidence="2">The sequence shown here is derived from an EMBL/GenBank/DDBJ whole genome shotgun (WGS) entry which is preliminary data.</text>
</comment>
<keyword evidence="1" id="KW-1133">Transmembrane helix</keyword>
<gene>
    <name evidence="2" type="ORF">G3569_04630</name>
</gene>
<feature type="transmembrane region" description="Helical" evidence="1">
    <location>
        <begin position="59"/>
        <end position="77"/>
    </location>
</feature>
<organism evidence="2 3">
    <name type="scientific">Fodinibius halophilus</name>
    <dbReference type="NCBI Taxonomy" id="1736908"/>
    <lineage>
        <taxon>Bacteria</taxon>
        <taxon>Pseudomonadati</taxon>
        <taxon>Balneolota</taxon>
        <taxon>Balneolia</taxon>
        <taxon>Balneolales</taxon>
        <taxon>Balneolaceae</taxon>
        <taxon>Fodinibius</taxon>
    </lineage>
</organism>
<proteinExistence type="predicted"/>
<reference evidence="2 3" key="1">
    <citation type="submission" date="2020-02" db="EMBL/GenBank/DDBJ databases">
        <title>Aliifodinibius halophilus 2W32, complete genome.</title>
        <authorList>
            <person name="Li Y."/>
            <person name="Wu S."/>
        </authorList>
    </citation>
    <scope>NUCLEOTIDE SEQUENCE [LARGE SCALE GENOMIC DNA]</scope>
    <source>
        <strain evidence="2 3">2W32</strain>
    </source>
</reference>
<evidence type="ECO:0000313" key="3">
    <source>
        <dbReference type="Proteomes" id="UP000479132"/>
    </source>
</evidence>
<evidence type="ECO:0000313" key="2">
    <source>
        <dbReference type="EMBL" id="NGP87629.1"/>
    </source>
</evidence>
<dbReference type="AlphaFoldDB" id="A0A6M1T110"/>
<feature type="transmembrane region" description="Helical" evidence="1">
    <location>
        <begin position="30"/>
        <end position="52"/>
    </location>
</feature>
<evidence type="ECO:0000256" key="1">
    <source>
        <dbReference type="SAM" id="Phobius"/>
    </source>
</evidence>
<name>A0A6M1T110_9BACT</name>
<feature type="transmembrane region" description="Helical" evidence="1">
    <location>
        <begin position="130"/>
        <end position="148"/>
    </location>
</feature>
<dbReference type="Proteomes" id="UP000479132">
    <property type="component" value="Unassembled WGS sequence"/>
</dbReference>